<dbReference type="Proteomes" id="UP000241899">
    <property type="component" value="Unassembled WGS sequence"/>
</dbReference>
<keyword evidence="1" id="KW-0812">Transmembrane</keyword>
<name>A0A2T4JKH7_9RHOB</name>
<proteinExistence type="predicted"/>
<organism evidence="2 3">
    <name type="scientific">Phaeovulum veldkampii DSM 11550</name>
    <dbReference type="NCBI Taxonomy" id="1185920"/>
    <lineage>
        <taxon>Bacteria</taxon>
        <taxon>Pseudomonadati</taxon>
        <taxon>Pseudomonadota</taxon>
        <taxon>Alphaproteobacteria</taxon>
        <taxon>Rhodobacterales</taxon>
        <taxon>Paracoccaceae</taxon>
        <taxon>Phaeovulum</taxon>
    </lineage>
</organism>
<sequence length="127" mass="13054">MPQGVARWHPDLAGALRFLAEQLIVIGPAMVPALLLALARTRRGTVQAEFVAMAGVLRLAVLGQAFAAGKALANWAVVSLMPAAELAAGVLVTWGRLLALSSRLALAVSVALPLANPGCLSAHEAKS</sequence>
<comment type="caution">
    <text evidence="2">The sequence shown here is derived from an EMBL/GenBank/DDBJ whole genome shotgun (WGS) entry which is preliminary data.</text>
</comment>
<feature type="transmembrane region" description="Helical" evidence="1">
    <location>
        <begin position="50"/>
        <end position="69"/>
    </location>
</feature>
<keyword evidence="3" id="KW-1185">Reference proteome</keyword>
<dbReference type="EMBL" id="PZKF01000008">
    <property type="protein sequence ID" value="PTE18267.1"/>
    <property type="molecule type" value="Genomic_DNA"/>
</dbReference>
<gene>
    <name evidence="2" type="ORF">C5F46_04795</name>
</gene>
<accession>A0A2T4JKH7</accession>
<protein>
    <submittedName>
        <fullName evidence="2">Uncharacterized protein</fullName>
    </submittedName>
</protein>
<reference evidence="2 3" key="1">
    <citation type="submission" date="2018-03" db="EMBL/GenBank/DDBJ databases">
        <title>Rhodobacter veldkampii.</title>
        <authorList>
            <person name="Meyer T.E."/>
            <person name="Miller S."/>
            <person name="Lodha T."/>
            <person name="Gandham S."/>
            <person name="Chintalapati S."/>
            <person name="Chintalapati V.R."/>
        </authorList>
    </citation>
    <scope>NUCLEOTIDE SEQUENCE [LARGE SCALE GENOMIC DNA]</scope>
    <source>
        <strain evidence="2 3">DSM 11550</strain>
    </source>
</reference>
<dbReference type="AlphaFoldDB" id="A0A2T4JKH7"/>
<keyword evidence="1" id="KW-0472">Membrane</keyword>
<evidence type="ECO:0000313" key="3">
    <source>
        <dbReference type="Proteomes" id="UP000241899"/>
    </source>
</evidence>
<evidence type="ECO:0000256" key="1">
    <source>
        <dbReference type="SAM" id="Phobius"/>
    </source>
</evidence>
<feature type="transmembrane region" description="Helical" evidence="1">
    <location>
        <begin position="20"/>
        <end position="38"/>
    </location>
</feature>
<feature type="transmembrane region" description="Helical" evidence="1">
    <location>
        <begin position="75"/>
        <end position="94"/>
    </location>
</feature>
<evidence type="ECO:0000313" key="2">
    <source>
        <dbReference type="EMBL" id="PTE18267.1"/>
    </source>
</evidence>
<keyword evidence="1" id="KW-1133">Transmembrane helix</keyword>